<accession>A0A8J2VHD9</accession>
<dbReference type="AlphaFoldDB" id="A0A8J2VHD9"/>
<organism evidence="3 4">
    <name type="scientific">Agaricicola taiwanensis</name>
    <dbReference type="NCBI Taxonomy" id="591372"/>
    <lineage>
        <taxon>Bacteria</taxon>
        <taxon>Pseudomonadati</taxon>
        <taxon>Pseudomonadota</taxon>
        <taxon>Alphaproteobacteria</taxon>
        <taxon>Rhodobacterales</taxon>
        <taxon>Paracoccaceae</taxon>
        <taxon>Agaricicola</taxon>
    </lineage>
</organism>
<dbReference type="EMBL" id="BMCP01000001">
    <property type="protein sequence ID" value="GGE30128.1"/>
    <property type="molecule type" value="Genomic_DNA"/>
</dbReference>
<dbReference type="RefSeq" id="WP_188408044.1">
    <property type="nucleotide sequence ID" value="NZ_BMCP01000001.1"/>
</dbReference>
<reference evidence="3" key="2">
    <citation type="submission" date="2020-09" db="EMBL/GenBank/DDBJ databases">
        <authorList>
            <person name="Sun Q."/>
            <person name="Sedlacek I."/>
        </authorList>
    </citation>
    <scope>NUCLEOTIDE SEQUENCE</scope>
    <source>
        <strain evidence="3">CCM 7684</strain>
    </source>
</reference>
<keyword evidence="2" id="KW-1133">Transmembrane helix</keyword>
<evidence type="ECO:0000313" key="3">
    <source>
        <dbReference type="EMBL" id="GGE30128.1"/>
    </source>
</evidence>
<feature type="compositionally biased region" description="Basic and acidic residues" evidence="1">
    <location>
        <begin position="1"/>
        <end position="19"/>
    </location>
</feature>
<proteinExistence type="predicted"/>
<keyword evidence="2" id="KW-0812">Transmembrane</keyword>
<reference evidence="3" key="1">
    <citation type="journal article" date="2014" name="Int. J. Syst. Evol. Microbiol.">
        <title>Complete genome sequence of Corynebacterium casei LMG S-19264T (=DSM 44701T), isolated from a smear-ripened cheese.</title>
        <authorList>
            <consortium name="US DOE Joint Genome Institute (JGI-PGF)"/>
            <person name="Walter F."/>
            <person name="Albersmeier A."/>
            <person name="Kalinowski J."/>
            <person name="Ruckert C."/>
        </authorList>
    </citation>
    <scope>NUCLEOTIDE SEQUENCE</scope>
    <source>
        <strain evidence="3">CCM 7684</strain>
    </source>
</reference>
<name>A0A8J2VHD9_9RHOB</name>
<evidence type="ECO:0000256" key="1">
    <source>
        <dbReference type="SAM" id="MobiDB-lite"/>
    </source>
</evidence>
<comment type="caution">
    <text evidence="3">The sequence shown here is derived from an EMBL/GenBank/DDBJ whole genome shotgun (WGS) entry which is preliminary data.</text>
</comment>
<dbReference type="Proteomes" id="UP000602745">
    <property type="component" value="Unassembled WGS sequence"/>
</dbReference>
<protein>
    <submittedName>
        <fullName evidence="3">Uncharacterized protein</fullName>
    </submittedName>
</protein>
<gene>
    <name evidence="3" type="ORF">GCM10007276_04160</name>
</gene>
<keyword evidence="2" id="KW-0472">Membrane</keyword>
<feature type="region of interest" description="Disordered" evidence="1">
    <location>
        <begin position="1"/>
        <end position="44"/>
    </location>
</feature>
<evidence type="ECO:0000256" key="2">
    <source>
        <dbReference type="SAM" id="Phobius"/>
    </source>
</evidence>
<keyword evidence="4" id="KW-1185">Reference proteome</keyword>
<evidence type="ECO:0000313" key="4">
    <source>
        <dbReference type="Proteomes" id="UP000602745"/>
    </source>
</evidence>
<feature type="transmembrane region" description="Helical" evidence="2">
    <location>
        <begin position="52"/>
        <end position="69"/>
    </location>
</feature>
<sequence>MKTSDQKADAARADLDDLSRGQGALDSHMAEGAGGPPQINEDDPAEVWGRRVGRGLAFIAGGIALYWLFETYIRAPS</sequence>